<dbReference type="NCBIfam" id="TIGR01730">
    <property type="entry name" value="RND_mfp"/>
    <property type="match status" value="1"/>
</dbReference>
<evidence type="ECO:0000256" key="3">
    <source>
        <dbReference type="SAM" id="MobiDB-lite"/>
    </source>
</evidence>
<dbReference type="InterPro" id="IPR006143">
    <property type="entry name" value="RND_pump_MFP"/>
</dbReference>
<protein>
    <submittedName>
        <fullName evidence="7">Efflux RND transporter periplasmic adaptor subunit</fullName>
    </submittedName>
</protein>
<name>A0A4Q7CZ29_9PSED</name>
<comment type="similarity">
    <text evidence="1">Belongs to the membrane fusion protein (MFP) (TC 8.A.1) family.</text>
</comment>
<evidence type="ECO:0000256" key="1">
    <source>
        <dbReference type="ARBA" id="ARBA00009477"/>
    </source>
</evidence>
<dbReference type="Gene3D" id="2.40.50.100">
    <property type="match status" value="1"/>
</dbReference>
<organism evidence="7 8">
    <name type="scientific">Pseudomonas orientalis</name>
    <dbReference type="NCBI Taxonomy" id="76758"/>
    <lineage>
        <taxon>Bacteria</taxon>
        <taxon>Pseudomonadati</taxon>
        <taxon>Pseudomonadota</taxon>
        <taxon>Gammaproteobacteria</taxon>
        <taxon>Pseudomonadales</taxon>
        <taxon>Pseudomonadaceae</taxon>
        <taxon>Pseudomonas</taxon>
    </lineage>
</organism>
<keyword evidence="2" id="KW-0175">Coiled coil</keyword>
<dbReference type="Gene3D" id="2.40.420.20">
    <property type="match status" value="1"/>
</dbReference>
<evidence type="ECO:0000313" key="8">
    <source>
        <dbReference type="Proteomes" id="UP000293369"/>
    </source>
</evidence>
<dbReference type="Pfam" id="PF25954">
    <property type="entry name" value="Beta-barrel_RND_2"/>
    <property type="match status" value="1"/>
</dbReference>
<dbReference type="Proteomes" id="UP000293369">
    <property type="component" value="Unassembled WGS sequence"/>
</dbReference>
<dbReference type="AlphaFoldDB" id="A0A4Q7CZ29"/>
<evidence type="ECO:0000259" key="5">
    <source>
        <dbReference type="Pfam" id="PF25917"/>
    </source>
</evidence>
<dbReference type="Pfam" id="PF25876">
    <property type="entry name" value="HH_MFP_RND"/>
    <property type="match status" value="1"/>
</dbReference>
<feature type="domain" description="Multidrug resistance protein MdtA-like barrel-sandwich hybrid" evidence="5">
    <location>
        <begin position="70"/>
        <end position="190"/>
    </location>
</feature>
<dbReference type="RefSeq" id="WP_065896448.1">
    <property type="nucleotide sequence ID" value="NZ_SGFE01000030.1"/>
</dbReference>
<comment type="caution">
    <text evidence="7">The sequence shown here is derived from an EMBL/GenBank/DDBJ whole genome shotgun (WGS) entry which is preliminary data.</text>
</comment>
<feature type="domain" description="CusB-like beta-barrel" evidence="6">
    <location>
        <begin position="201"/>
        <end position="273"/>
    </location>
</feature>
<gene>
    <name evidence="7" type="ORF">EUX57_16175</name>
</gene>
<dbReference type="SUPFAM" id="SSF111369">
    <property type="entry name" value="HlyD-like secretion proteins"/>
    <property type="match status" value="1"/>
</dbReference>
<evidence type="ECO:0000313" key="7">
    <source>
        <dbReference type="EMBL" id="RZI30752.1"/>
    </source>
</evidence>
<dbReference type="Pfam" id="PF25917">
    <property type="entry name" value="BSH_RND"/>
    <property type="match status" value="1"/>
</dbReference>
<dbReference type="PANTHER" id="PTHR30469:SF11">
    <property type="entry name" value="BLL4320 PROTEIN"/>
    <property type="match status" value="1"/>
</dbReference>
<feature type="domain" description="Multidrug resistance protein MdtA-like alpha-helical hairpin" evidence="4">
    <location>
        <begin position="102"/>
        <end position="165"/>
    </location>
</feature>
<dbReference type="GO" id="GO:1990281">
    <property type="term" value="C:efflux pump complex"/>
    <property type="evidence" value="ECO:0007669"/>
    <property type="project" value="TreeGrafter"/>
</dbReference>
<evidence type="ECO:0000259" key="4">
    <source>
        <dbReference type="Pfam" id="PF25876"/>
    </source>
</evidence>
<dbReference type="PANTHER" id="PTHR30469">
    <property type="entry name" value="MULTIDRUG RESISTANCE PROTEIN MDTA"/>
    <property type="match status" value="1"/>
</dbReference>
<evidence type="ECO:0000259" key="6">
    <source>
        <dbReference type="Pfam" id="PF25954"/>
    </source>
</evidence>
<dbReference type="EMBL" id="SGFE01000030">
    <property type="protein sequence ID" value="RZI30752.1"/>
    <property type="molecule type" value="Genomic_DNA"/>
</dbReference>
<dbReference type="FunFam" id="2.40.30.170:FF:000010">
    <property type="entry name" value="Efflux RND transporter periplasmic adaptor subunit"/>
    <property type="match status" value="1"/>
</dbReference>
<dbReference type="Gene3D" id="1.10.287.470">
    <property type="entry name" value="Helix hairpin bin"/>
    <property type="match status" value="1"/>
</dbReference>
<dbReference type="GO" id="GO:0015562">
    <property type="term" value="F:efflux transmembrane transporter activity"/>
    <property type="evidence" value="ECO:0007669"/>
    <property type="project" value="TreeGrafter"/>
</dbReference>
<dbReference type="InterPro" id="IPR058624">
    <property type="entry name" value="MdtA-like_HH"/>
</dbReference>
<sequence length="385" mass="42214">MPGRRMIIMLSLVLSVVLMLAGYKAHWIYQQLQLLHGPKPPVSVATSNAFEIPWQRQMPAAGTLKALQGIDLRVEVPGVVTQLHFESGQRVEAGQPLLQLEYQTEQAELDVAKADQRLALQNFERGRKLVEISAISKGEFDRLGAELNRNTAVVAQRTAALEKKRIVAPFTGTIGIGQVNAGDYLQSTQVIASLQDTRQLYVDFYVPEQAVQLIRKGQSVQVEISARPGIFSLAKVSAINPLVDDSTRNVLVRATLPNPRDELLPGMFAHLRVLLDEPTAHTVIQESAIAFSPYGQYIFVITPSNHGEPHASDAGDTPQLIAEQRLVETGERRNGLVVVSKGLHKGEQVVTAGQLKLKHGTPVRISIDRSQPEGTLPMPHQEGAQ</sequence>
<reference evidence="7 8" key="1">
    <citation type="submission" date="2019-02" db="EMBL/GenBank/DDBJ databases">
        <title>Pseudomonas spp from wheat grain.</title>
        <authorList>
            <person name="Cho G.-S."/>
            <person name="Franz C.M.A.P."/>
        </authorList>
    </citation>
    <scope>NUCLEOTIDE SEQUENCE [LARGE SCALE GENOMIC DNA]</scope>
    <source>
        <strain evidence="7 8">133NRW</strain>
    </source>
</reference>
<dbReference type="InterPro" id="IPR058792">
    <property type="entry name" value="Beta-barrel_RND_2"/>
</dbReference>
<proteinExistence type="inferred from homology"/>
<feature type="region of interest" description="Disordered" evidence="3">
    <location>
        <begin position="362"/>
        <end position="385"/>
    </location>
</feature>
<evidence type="ECO:0000256" key="2">
    <source>
        <dbReference type="ARBA" id="ARBA00023054"/>
    </source>
</evidence>
<accession>A0A4Q7CZ29</accession>
<dbReference type="InterPro" id="IPR058625">
    <property type="entry name" value="MdtA-like_BSH"/>
</dbReference>
<dbReference type="Gene3D" id="2.40.30.170">
    <property type="match status" value="1"/>
</dbReference>